<dbReference type="PANTHER" id="PTHR44936:SF9">
    <property type="entry name" value="SENSOR PROTEIN CREC"/>
    <property type="match status" value="1"/>
</dbReference>
<evidence type="ECO:0000256" key="12">
    <source>
        <dbReference type="SAM" id="MobiDB-lite"/>
    </source>
</evidence>
<dbReference type="AlphaFoldDB" id="W5W6Y0"/>
<feature type="region of interest" description="Disordered" evidence="12">
    <location>
        <begin position="784"/>
        <end position="833"/>
    </location>
</feature>
<keyword evidence="7" id="KW-0547">Nucleotide-binding</keyword>
<evidence type="ECO:0000256" key="2">
    <source>
        <dbReference type="ARBA" id="ARBA00004370"/>
    </source>
</evidence>
<feature type="region of interest" description="Disordered" evidence="12">
    <location>
        <begin position="650"/>
        <end position="710"/>
    </location>
</feature>
<keyword evidence="5" id="KW-0808">Transferase</keyword>
<dbReference type="InterPro" id="IPR013587">
    <property type="entry name" value="Nitrate/nitrite_sensing"/>
</dbReference>
<feature type="compositionally biased region" description="Polar residues" evidence="12">
    <location>
        <begin position="824"/>
        <end position="833"/>
    </location>
</feature>
<protein>
    <recommendedName>
        <fullName evidence="3">histidine kinase</fullName>
        <ecNumber evidence="3">2.7.13.3</ecNumber>
    </recommendedName>
</protein>
<comment type="catalytic activity">
    <reaction evidence="1">
        <text>ATP + protein L-histidine = ADP + protein N-phospho-L-histidine.</text>
        <dbReference type="EC" id="2.7.13.3"/>
    </reaction>
</comment>
<evidence type="ECO:0000256" key="1">
    <source>
        <dbReference type="ARBA" id="ARBA00000085"/>
    </source>
</evidence>
<evidence type="ECO:0000256" key="7">
    <source>
        <dbReference type="ARBA" id="ARBA00022741"/>
    </source>
</evidence>
<keyword evidence="16" id="KW-1185">Reference proteome</keyword>
<evidence type="ECO:0000256" key="5">
    <source>
        <dbReference type="ARBA" id="ARBA00022679"/>
    </source>
</evidence>
<dbReference type="SUPFAM" id="SSF55874">
    <property type="entry name" value="ATPase domain of HSP90 chaperone/DNA topoisomerase II/histidine kinase"/>
    <property type="match status" value="1"/>
</dbReference>
<keyword evidence="8" id="KW-0418">Kinase</keyword>
<dbReference type="InterPro" id="IPR050980">
    <property type="entry name" value="2C_sensor_his_kinase"/>
</dbReference>
<dbReference type="Gene3D" id="6.10.340.10">
    <property type="match status" value="1"/>
</dbReference>
<keyword evidence="11" id="KW-0902">Two-component regulatory system</keyword>
<dbReference type="HOGENOM" id="CLU_002554_2_2_11"/>
<dbReference type="EMBL" id="CP007155">
    <property type="protein sequence ID" value="AHH96622.1"/>
    <property type="molecule type" value="Genomic_DNA"/>
</dbReference>
<dbReference type="STRING" id="1449976.KALB_3255"/>
<dbReference type="GO" id="GO:0005524">
    <property type="term" value="F:ATP binding"/>
    <property type="evidence" value="ECO:0007669"/>
    <property type="project" value="UniProtKB-KW"/>
</dbReference>
<dbReference type="GO" id="GO:0004673">
    <property type="term" value="F:protein histidine kinase activity"/>
    <property type="evidence" value="ECO:0007669"/>
    <property type="project" value="UniProtKB-EC"/>
</dbReference>
<evidence type="ECO:0000256" key="4">
    <source>
        <dbReference type="ARBA" id="ARBA00022553"/>
    </source>
</evidence>
<dbReference type="GO" id="GO:0000160">
    <property type="term" value="P:phosphorelay signal transduction system"/>
    <property type="evidence" value="ECO:0007669"/>
    <property type="project" value="UniProtKB-KW"/>
</dbReference>
<evidence type="ECO:0000313" key="15">
    <source>
        <dbReference type="EMBL" id="AHH96622.1"/>
    </source>
</evidence>
<keyword evidence="6 13" id="KW-0812">Transmembrane</keyword>
<name>W5W6Y0_9PSEU</name>
<dbReference type="GO" id="GO:0016020">
    <property type="term" value="C:membrane"/>
    <property type="evidence" value="ECO:0007669"/>
    <property type="project" value="UniProtKB-SubCell"/>
</dbReference>
<dbReference type="PANTHER" id="PTHR44936">
    <property type="entry name" value="SENSOR PROTEIN CREC"/>
    <property type="match status" value="1"/>
</dbReference>
<proteinExistence type="predicted"/>
<comment type="subcellular location">
    <subcellularLocation>
        <location evidence="2">Membrane</location>
    </subcellularLocation>
</comment>
<dbReference type="InterPro" id="IPR003660">
    <property type="entry name" value="HAMP_dom"/>
</dbReference>
<evidence type="ECO:0000256" key="11">
    <source>
        <dbReference type="ARBA" id="ARBA00023012"/>
    </source>
</evidence>
<dbReference type="SMART" id="SM00304">
    <property type="entry name" value="HAMP"/>
    <property type="match status" value="1"/>
</dbReference>
<keyword evidence="13" id="KW-0472">Membrane</keyword>
<dbReference type="InterPro" id="IPR003594">
    <property type="entry name" value="HATPase_dom"/>
</dbReference>
<dbReference type="KEGG" id="kal:KALB_3255"/>
<evidence type="ECO:0000256" key="10">
    <source>
        <dbReference type="ARBA" id="ARBA00022989"/>
    </source>
</evidence>
<dbReference type="Pfam" id="PF08376">
    <property type="entry name" value="NIT"/>
    <property type="match status" value="1"/>
</dbReference>
<reference evidence="15 16" key="1">
    <citation type="journal article" date="2014" name="BMC Genomics">
        <title>Complete genome sequence of producer of the glycopeptide antibiotic Aculeximycin Kutzneria albida DSM 43870T, a representative of minor genus of Pseudonocardiaceae.</title>
        <authorList>
            <person name="Rebets Y."/>
            <person name="Tokovenko B."/>
            <person name="Lushchyk I."/>
            <person name="Ruckert C."/>
            <person name="Zaburannyi N."/>
            <person name="Bechthold A."/>
            <person name="Kalinowski J."/>
            <person name="Luzhetskyy A."/>
        </authorList>
    </citation>
    <scope>NUCLEOTIDE SEQUENCE [LARGE SCALE GENOMIC DNA]</scope>
    <source>
        <strain evidence="15">DSM 43870</strain>
    </source>
</reference>
<keyword evidence="9" id="KW-0067">ATP-binding</keyword>
<evidence type="ECO:0000256" key="6">
    <source>
        <dbReference type="ARBA" id="ARBA00022692"/>
    </source>
</evidence>
<organism evidence="15 16">
    <name type="scientific">Kutzneria albida DSM 43870</name>
    <dbReference type="NCBI Taxonomy" id="1449976"/>
    <lineage>
        <taxon>Bacteria</taxon>
        <taxon>Bacillati</taxon>
        <taxon>Actinomycetota</taxon>
        <taxon>Actinomycetes</taxon>
        <taxon>Pseudonocardiales</taxon>
        <taxon>Pseudonocardiaceae</taxon>
        <taxon>Kutzneria</taxon>
    </lineage>
</organism>
<evidence type="ECO:0000259" key="14">
    <source>
        <dbReference type="SMART" id="SM00304"/>
    </source>
</evidence>
<dbReference type="Proteomes" id="UP000019225">
    <property type="component" value="Chromosome"/>
</dbReference>
<dbReference type="Gene3D" id="3.30.565.10">
    <property type="entry name" value="Histidine kinase-like ATPase, C-terminal domain"/>
    <property type="match status" value="1"/>
</dbReference>
<evidence type="ECO:0000256" key="8">
    <source>
        <dbReference type="ARBA" id="ARBA00022777"/>
    </source>
</evidence>
<sequence length="833" mass="89430">MRRVEGWPLRTKLAMVLLIPALAAVVFGADRVYAELVLARQTAMLQDEAAAMNRAVLVAHGLQRERDLSLGNGGAGLAEQRKQVDAAVAAFNAELAGHPDLTAQDARIAQAQAQLRDLPSARTASDRPATSRLTVFGSYSTIISPLLALAVAIEGQADDGDLRRTAGALVDVGRAIEQIQSQQAVLAGTTANGALSAEALAVLRVAEARLDDALSDLRATLSDGQEFGAAVEGKALDRREQAADQILAPDQPAVRPAAQIVAWQQASQPVADQLARFETALSGSLSQAVSQLSTSSKASSLQDAALVIGALLLGLVLALYFATTLLRPLWILRRRALDVAKRELPEVIENFARSPEVSAQVLPAQVEVSTTEEIGQLARAFDEVHTSAVRLAAEQAALRHSVNEIFVSLSRRTQSLVDNQLRMIEDMEAEELDPDQLDRLFKLDHLATRMRRNSENLLVLAGASLRRSTRRPVPLTGMLQAAVSEIEQYTRIVLKPAPELVLVGDAVSDAVHLLAELLDNATTFSPPQTQVTVVCTQYRRGDLRIAVADEGVGLSTAELEELNRQLATSAPIEAAVSQKMGLFVVSRLAARRGITVRLRNNIGSGIIADVTLPGDVLRPAESTPPAVSPQRALTGASAVTARKRYQVEAAAAEDKVELPQRPPDAPRASWRLGGTTAPAQTLVEPAPESAPPSRPEPEEPSATAPEPLWPREEPAELTPIFDRIFPAWFREPPQGASAEDAGWSPAMDEIWHAGDRLDDPVADGFTAAGLPRRVRGALLVRGSVRAAEDEDRPQPPPPNGAELKRRMASYQSGMRRVRGEHPSQDNASRRNGS</sequence>
<feature type="domain" description="HAMP" evidence="14">
    <location>
        <begin position="323"/>
        <end position="393"/>
    </location>
</feature>
<dbReference type="EC" id="2.7.13.3" evidence="3"/>
<evidence type="ECO:0000256" key="13">
    <source>
        <dbReference type="SAM" id="Phobius"/>
    </source>
</evidence>
<feature type="transmembrane region" description="Helical" evidence="13">
    <location>
        <begin position="304"/>
        <end position="326"/>
    </location>
</feature>
<dbReference type="eggNOG" id="COG4251">
    <property type="taxonomic scope" value="Bacteria"/>
</dbReference>
<evidence type="ECO:0000256" key="3">
    <source>
        <dbReference type="ARBA" id="ARBA00012438"/>
    </source>
</evidence>
<keyword evidence="10 13" id="KW-1133">Transmembrane helix</keyword>
<gene>
    <name evidence="15" type="ORF">KALB_3255</name>
</gene>
<keyword evidence="4" id="KW-0597">Phosphoprotein</keyword>
<dbReference type="InterPro" id="IPR036890">
    <property type="entry name" value="HATPase_C_sf"/>
</dbReference>
<dbReference type="Pfam" id="PF02518">
    <property type="entry name" value="HATPase_c"/>
    <property type="match status" value="1"/>
</dbReference>
<evidence type="ECO:0000256" key="9">
    <source>
        <dbReference type="ARBA" id="ARBA00022840"/>
    </source>
</evidence>
<accession>W5W6Y0</accession>
<evidence type="ECO:0000313" key="16">
    <source>
        <dbReference type="Proteomes" id="UP000019225"/>
    </source>
</evidence>